<gene>
    <name evidence="4" type="ORF">IAC79_03945</name>
</gene>
<organism evidence="4 5">
    <name type="scientific">Candidatus Spyradenecus faecavium</name>
    <dbReference type="NCBI Taxonomy" id="2840947"/>
    <lineage>
        <taxon>Bacteria</taxon>
        <taxon>Pseudomonadati</taxon>
        <taxon>Lentisphaerota</taxon>
        <taxon>Lentisphaeria</taxon>
        <taxon>Lentisphaerales</taxon>
        <taxon>Lentisphaeraceae</taxon>
        <taxon>Lentisphaeraceae incertae sedis</taxon>
        <taxon>Candidatus Spyradenecus</taxon>
    </lineage>
</organism>
<feature type="domain" description="AAA+ ATPase" evidence="3">
    <location>
        <begin position="2"/>
        <end position="227"/>
    </location>
</feature>
<keyword evidence="2 4" id="KW-0067">ATP-binding</keyword>
<keyword evidence="1" id="KW-0547">Nucleotide-binding</keyword>
<dbReference type="SUPFAM" id="SSF52540">
    <property type="entry name" value="P-loop containing nucleoside triphosphate hydrolases"/>
    <property type="match status" value="1"/>
</dbReference>
<evidence type="ECO:0000256" key="2">
    <source>
        <dbReference type="ARBA" id="ARBA00022840"/>
    </source>
</evidence>
<dbReference type="SMART" id="SM00382">
    <property type="entry name" value="AAA"/>
    <property type="match status" value="1"/>
</dbReference>
<proteinExistence type="predicted"/>
<reference evidence="4" key="2">
    <citation type="journal article" date="2021" name="PeerJ">
        <title>Extensive microbial diversity within the chicken gut microbiome revealed by metagenomics and culture.</title>
        <authorList>
            <person name="Gilroy R."/>
            <person name="Ravi A."/>
            <person name="Getino M."/>
            <person name="Pursley I."/>
            <person name="Horton D.L."/>
            <person name="Alikhan N.F."/>
            <person name="Baker D."/>
            <person name="Gharbi K."/>
            <person name="Hall N."/>
            <person name="Watson M."/>
            <person name="Adriaenssens E.M."/>
            <person name="Foster-Nyarko E."/>
            <person name="Jarju S."/>
            <person name="Secka A."/>
            <person name="Antonio M."/>
            <person name="Oren A."/>
            <person name="Chaudhuri R.R."/>
            <person name="La Ragione R."/>
            <person name="Hildebrand F."/>
            <person name="Pallen M.J."/>
        </authorList>
    </citation>
    <scope>NUCLEOTIDE SEQUENCE</scope>
    <source>
        <strain evidence="4">35461</strain>
    </source>
</reference>
<evidence type="ECO:0000256" key="1">
    <source>
        <dbReference type="ARBA" id="ARBA00022741"/>
    </source>
</evidence>
<sequence length="248" mass="26566">MEPGIHVVVGPSGSGKSLLLGLLAGYPMPGALVRAGSFAIAGRELLREPRHVDTEALRKRLEKAFSKRMACVFLPQREPFVAKGRMTVRELMSTIIAGICPTRETLRMDKSRLTDALAQALDGERGHWTATLCRLLDKEVGAISGGERRRVEVAARLVGMRCLGAYGALLLLDEPTTGLDEGNARQLFEFIAGIAGANASTAIVVATHDPKLIAHRTSTIHVDKRELSLGIAQVTIAQAFAAPQEAAP</sequence>
<dbReference type="InterPro" id="IPR003439">
    <property type="entry name" value="ABC_transporter-like_ATP-bd"/>
</dbReference>
<dbReference type="PANTHER" id="PTHR24220">
    <property type="entry name" value="IMPORT ATP-BINDING PROTEIN"/>
    <property type="match status" value="1"/>
</dbReference>
<dbReference type="AlphaFoldDB" id="A0A9D1NMU7"/>
<reference evidence="4" key="1">
    <citation type="submission" date="2020-10" db="EMBL/GenBank/DDBJ databases">
        <authorList>
            <person name="Gilroy R."/>
        </authorList>
    </citation>
    <scope>NUCLEOTIDE SEQUENCE</scope>
    <source>
        <strain evidence="4">35461</strain>
    </source>
</reference>
<evidence type="ECO:0000313" key="4">
    <source>
        <dbReference type="EMBL" id="HIV09247.1"/>
    </source>
</evidence>
<dbReference type="InterPro" id="IPR003593">
    <property type="entry name" value="AAA+_ATPase"/>
</dbReference>
<protein>
    <submittedName>
        <fullName evidence="4">ATP-binding cassette domain-containing protein</fullName>
    </submittedName>
</protein>
<comment type="caution">
    <text evidence="4">The sequence shown here is derived from an EMBL/GenBank/DDBJ whole genome shotgun (WGS) entry which is preliminary data.</text>
</comment>
<dbReference type="InterPro" id="IPR027417">
    <property type="entry name" value="P-loop_NTPase"/>
</dbReference>
<dbReference type="Proteomes" id="UP000886845">
    <property type="component" value="Unassembled WGS sequence"/>
</dbReference>
<accession>A0A9D1NMU7</accession>
<dbReference type="Gene3D" id="3.40.50.300">
    <property type="entry name" value="P-loop containing nucleotide triphosphate hydrolases"/>
    <property type="match status" value="1"/>
</dbReference>
<dbReference type="Pfam" id="PF00005">
    <property type="entry name" value="ABC_tran"/>
    <property type="match status" value="1"/>
</dbReference>
<evidence type="ECO:0000259" key="3">
    <source>
        <dbReference type="SMART" id="SM00382"/>
    </source>
</evidence>
<dbReference type="EMBL" id="DVOR01000125">
    <property type="protein sequence ID" value="HIV09247.1"/>
    <property type="molecule type" value="Genomic_DNA"/>
</dbReference>
<dbReference type="GO" id="GO:0005524">
    <property type="term" value="F:ATP binding"/>
    <property type="evidence" value="ECO:0007669"/>
    <property type="project" value="UniProtKB-KW"/>
</dbReference>
<dbReference type="GO" id="GO:0016887">
    <property type="term" value="F:ATP hydrolysis activity"/>
    <property type="evidence" value="ECO:0007669"/>
    <property type="project" value="InterPro"/>
</dbReference>
<evidence type="ECO:0000313" key="5">
    <source>
        <dbReference type="Proteomes" id="UP000886845"/>
    </source>
</evidence>
<dbReference type="GO" id="GO:0005886">
    <property type="term" value="C:plasma membrane"/>
    <property type="evidence" value="ECO:0007669"/>
    <property type="project" value="TreeGrafter"/>
</dbReference>
<name>A0A9D1NMU7_9BACT</name>
<dbReference type="GO" id="GO:0022857">
    <property type="term" value="F:transmembrane transporter activity"/>
    <property type="evidence" value="ECO:0007669"/>
    <property type="project" value="TreeGrafter"/>
</dbReference>
<dbReference type="InterPro" id="IPR015854">
    <property type="entry name" value="ABC_transpr_LolD-like"/>
</dbReference>